<sequence length="75" mass="8897">MSICNLDHSKEDVNKKLASQENFLPQGIYEDILSYLEKERSQKDLNELFHLLKKYDLATKEEQSKRNELIRSLIN</sequence>
<comment type="caution">
    <text evidence="1">The sequence shown here is derived from an EMBL/GenBank/DDBJ whole genome shotgun (WGS) entry which is preliminary data.</text>
</comment>
<gene>
    <name evidence="1" type="ORF">MJG50_01500</name>
</gene>
<organism evidence="1 2">
    <name type="scientific">Fredinandcohnia quinoae</name>
    <dbReference type="NCBI Taxonomy" id="2918902"/>
    <lineage>
        <taxon>Bacteria</taxon>
        <taxon>Bacillati</taxon>
        <taxon>Bacillota</taxon>
        <taxon>Bacilli</taxon>
        <taxon>Bacillales</taxon>
        <taxon>Bacillaceae</taxon>
        <taxon>Fredinandcohnia</taxon>
    </lineage>
</organism>
<accession>A0AAW5DTK9</accession>
<dbReference type="RefSeq" id="WP_240252235.1">
    <property type="nucleotide sequence ID" value="NZ_JAKTTI010000001.1"/>
</dbReference>
<evidence type="ECO:0000313" key="1">
    <source>
        <dbReference type="EMBL" id="MCH1623987.1"/>
    </source>
</evidence>
<reference evidence="1" key="1">
    <citation type="submission" date="2022-02" db="EMBL/GenBank/DDBJ databases">
        <title>Fredinandcohnia quinoae sp. nov. isolated from Chenopodium quinoa seeds.</title>
        <authorList>
            <person name="Saati-Santamaria Z."/>
            <person name="Flores-Felix J.D."/>
            <person name="Igual J.M."/>
            <person name="Velazquez E."/>
            <person name="Garcia-Fraile P."/>
            <person name="Martinez-Molina E."/>
        </authorList>
    </citation>
    <scope>NUCLEOTIDE SEQUENCE</scope>
    <source>
        <strain evidence="1">SECRCQ15</strain>
    </source>
</reference>
<dbReference type="Proteomes" id="UP001431131">
    <property type="component" value="Unassembled WGS sequence"/>
</dbReference>
<proteinExistence type="predicted"/>
<dbReference type="EMBL" id="JAKTTI010000001">
    <property type="protein sequence ID" value="MCH1623987.1"/>
    <property type="molecule type" value="Genomic_DNA"/>
</dbReference>
<protein>
    <submittedName>
        <fullName evidence="1">Group-specific protein</fullName>
    </submittedName>
</protein>
<name>A0AAW5DTK9_9BACI</name>
<dbReference type="AlphaFoldDB" id="A0AAW5DTK9"/>
<keyword evidence="2" id="KW-1185">Reference proteome</keyword>
<evidence type="ECO:0000313" key="2">
    <source>
        <dbReference type="Proteomes" id="UP001431131"/>
    </source>
</evidence>